<dbReference type="PANTHER" id="PTHR43280:SF28">
    <property type="entry name" value="HTH-TYPE TRANSCRIPTIONAL ACTIVATOR RHAS"/>
    <property type="match status" value="1"/>
</dbReference>
<keyword evidence="1" id="KW-0805">Transcription regulation</keyword>
<dbReference type="InterPro" id="IPR014710">
    <property type="entry name" value="RmlC-like_jellyroll"/>
</dbReference>
<dbReference type="SMART" id="SM00342">
    <property type="entry name" value="HTH_ARAC"/>
    <property type="match status" value="1"/>
</dbReference>
<dbReference type="GO" id="GO:0043565">
    <property type="term" value="F:sequence-specific DNA binding"/>
    <property type="evidence" value="ECO:0007669"/>
    <property type="project" value="InterPro"/>
</dbReference>
<evidence type="ECO:0000256" key="1">
    <source>
        <dbReference type="ARBA" id="ARBA00023015"/>
    </source>
</evidence>
<dbReference type="Gene3D" id="2.60.120.10">
    <property type="entry name" value="Jelly Rolls"/>
    <property type="match status" value="1"/>
</dbReference>
<dbReference type="Pfam" id="PF12833">
    <property type="entry name" value="HTH_18"/>
    <property type="match status" value="1"/>
</dbReference>
<dbReference type="SUPFAM" id="SSF51215">
    <property type="entry name" value="Regulatory protein AraC"/>
    <property type="match status" value="1"/>
</dbReference>
<dbReference type="PROSITE" id="PS01124">
    <property type="entry name" value="HTH_ARAC_FAMILY_2"/>
    <property type="match status" value="1"/>
</dbReference>
<evidence type="ECO:0000256" key="3">
    <source>
        <dbReference type="ARBA" id="ARBA00023163"/>
    </source>
</evidence>
<accession>A0A844KR84</accession>
<evidence type="ECO:0000313" key="5">
    <source>
        <dbReference type="EMBL" id="MTR82313.1"/>
    </source>
</evidence>
<sequence>MPMPYQQYNFKPQTFDAQKKRPDLRLLYISHSSYDKTWPSVLHSHPFTELFYVLNGTGTFQTETQTFCIAADDLILINPHVMHTEFSNGDAALEYVVLGFEGIAFETDGHAPITCLCKNVKTIRPACLFYTRSLIQELHDRKENYVEMSQNLLENLLYLIRREIRVTPEAVSVGKTSQECRMIEQYINAHYAETITLDTLSALTFHSKYYIAHAFTKYKGISPINYLITRRIEEAKSLLEHTDFPVAKIAQAVGFSSQSYFSQAFRRETTLSPDAYRRQFLS</sequence>
<dbReference type="OrthoDB" id="9801308at2"/>
<dbReference type="InterPro" id="IPR003313">
    <property type="entry name" value="AraC-bd"/>
</dbReference>
<comment type="caution">
    <text evidence="5">The sequence shown here is derived from an EMBL/GenBank/DDBJ whole genome shotgun (WGS) entry which is preliminary data.</text>
</comment>
<gene>
    <name evidence="5" type="ORF">GMD30_11565</name>
</gene>
<dbReference type="InterPro" id="IPR009057">
    <property type="entry name" value="Homeodomain-like_sf"/>
</dbReference>
<dbReference type="PRINTS" id="PR00032">
    <property type="entry name" value="HTHARAC"/>
</dbReference>
<organism evidence="5 6">
    <name type="scientific">Roseburia faecis</name>
    <dbReference type="NCBI Taxonomy" id="301302"/>
    <lineage>
        <taxon>Bacteria</taxon>
        <taxon>Bacillati</taxon>
        <taxon>Bacillota</taxon>
        <taxon>Clostridia</taxon>
        <taxon>Lachnospirales</taxon>
        <taxon>Lachnospiraceae</taxon>
        <taxon>Roseburia</taxon>
    </lineage>
</organism>
<dbReference type="EMBL" id="WNAL01000023">
    <property type="protein sequence ID" value="MTR82313.1"/>
    <property type="molecule type" value="Genomic_DNA"/>
</dbReference>
<protein>
    <submittedName>
        <fullName evidence="5">Helix-turn-helix domain-containing protein</fullName>
    </submittedName>
</protein>
<evidence type="ECO:0000313" key="6">
    <source>
        <dbReference type="Proteomes" id="UP000446657"/>
    </source>
</evidence>
<dbReference type="Proteomes" id="UP000446657">
    <property type="component" value="Unassembled WGS sequence"/>
</dbReference>
<dbReference type="InterPro" id="IPR020449">
    <property type="entry name" value="Tscrpt_reg_AraC-type_HTH"/>
</dbReference>
<dbReference type="PANTHER" id="PTHR43280">
    <property type="entry name" value="ARAC-FAMILY TRANSCRIPTIONAL REGULATOR"/>
    <property type="match status" value="1"/>
</dbReference>
<dbReference type="SUPFAM" id="SSF46689">
    <property type="entry name" value="Homeodomain-like"/>
    <property type="match status" value="2"/>
</dbReference>
<feature type="domain" description="HTH araC/xylS-type" evidence="4">
    <location>
        <begin position="181"/>
        <end position="279"/>
    </location>
</feature>
<dbReference type="InterPro" id="IPR037923">
    <property type="entry name" value="HTH-like"/>
</dbReference>
<dbReference type="GO" id="GO:0003700">
    <property type="term" value="F:DNA-binding transcription factor activity"/>
    <property type="evidence" value="ECO:0007669"/>
    <property type="project" value="InterPro"/>
</dbReference>
<keyword evidence="2" id="KW-0238">DNA-binding</keyword>
<reference evidence="5 6" key="1">
    <citation type="journal article" date="2019" name="Nat. Med.">
        <title>A library of human gut bacterial isolates paired with longitudinal multiomics data enables mechanistic microbiome research.</title>
        <authorList>
            <person name="Poyet M."/>
            <person name="Groussin M."/>
            <person name="Gibbons S.M."/>
            <person name="Avila-Pacheco J."/>
            <person name="Jiang X."/>
            <person name="Kearney S.M."/>
            <person name="Perrotta A.R."/>
            <person name="Berdy B."/>
            <person name="Zhao S."/>
            <person name="Lieberman T.D."/>
            <person name="Swanson P.K."/>
            <person name="Smith M."/>
            <person name="Roesemann S."/>
            <person name="Alexander J.E."/>
            <person name="Rich S.A."/>
            <person name="Livny J."/>
            <person name="Vlamakis H."/>
            <person name="Clish C."/>
            <person name="Bullock K."/>
            <person name="Deik A."/>
            <person name="Scott J."/>
            <person name="Pierce K.A."/>
            <person name="Xavier R.J."/>
            <person name="Alm E.J."/>
        </authorList>
    </citation>
    <scope>NUCLEOTIDE SEQUENCE [LARGE SCALE GENOMIC DNA]</scope>
    <source>
        <strain evidence="5 6">BIOML-A1</strain>
    </source>
</reference>
<dbReference type="AlphaFoldDB" id="A0A844KR84"/>
<name>A0A844KR84_9FIRM</name>
<dbReference type="InterPro" id="IPR018060">
    <property type="entry name" value="HTH_AraC"/>
</dbReference>
<dbReference type="Pfam" id="PF02311">
    <property type="entry name" value="AraC_binding"/>
    <property type="match status" value="1"/>
</dbReference>
<proteinExistence type="predicted"/>
<keyword evidence="3" id="KW-0804">Transcription</keyword>
<dbReference type="Gene3D" id="1.10.10.60">
    <property type="entry name" value="Homeodomain-like"/>
    <property type="match status" value="2"/>
</dbReference>
<evidence type="ECO:0000259" key="4">
    <source>
        <dbReference type="PROSITE" id="PS01124"/>
    </source>
</evidence>
<evidence type="ECO:0000256" key="2">
    <source>
        <dbReference type="ARBA" id="ARBA00023125"/>
    </source>
</evidence>